<evidence type="ECO:0000256" key="11">
    <source>
        <dbReference type="SAM" id="Phobius"/>
    </source>
</evidence>
<evidence type="ECO:0000256" key="1">
    <source>
        <dbReference type="ARBA" id="ARBA00004651"/>
    </source>
</evidence>
<dbReference type="InterPro" id="IPR012340">
    <property type="entry name" value="NA-bd_OB-fold"/>
</dbReference>
<comment type="similarity">
    <text evidence="2">Belongs to the SWEET sugar transporter family.</text>
</comment>
<evidence type="ECO:0000256" key="3">
    <source>
        <dbReference type="ARBA" id="ARBA00022448"/>
    </source>
</evidence>
<dbReference type="InterPro" id="IPR047664">
    <property type="entry name" value="SWEET"/>
</dbReference>
<evidence type="ECO:0000256" key="9">
    <source>
        <dbReference type="ARBA" id="ARBA00023136"/>
    </source>
</evidence>
<dbReference type="GO" id="GO:0005886">
    <property type="term" value="C:plasma membrane"/>
    <property type="evidence" value="ECO:0007669"/>
    <property type="project" value="UniProtKB-SubCell"/>
</dbReference>
<keyword evidence="6 11" id="KW-0812">Transmembrane</keyword>
<sequence>MRELSMSPGRKDEGVWELWLGPKLPPTALGRGRLGLLPQSCWFGGTSSPTHLGSLGGRLRSSLVAVLGARFQVLDAVLTLSAVLTAVAGVCAFPALTRMGWLDHEVAEATEQAQAVQAVQAVQPAQPDGQPVQYAIPAGYQAVAVPAMDPAQYTAWLQALQAQQVVAQQMFAQQLAGVAGGAAGVAGGAGLYAAVPTVPGVALPTAVAAAPASEDSPAYSGQIVDYNEDKGFGFIECKDTQQIYGKDIFLLRSSLNGLIVSTGDRVSFKVETGIKGPKAVEVEIIERIADMAERLPTYWGRVKNFDAARGLGFIDCEETKEVYEKDILVLRSQLGDHSNDTIVSFNIVEDARGVKAANVKIHPDGYPPGKEPKKKGKGKGMKGFEMGFGDGKGWGKGKGIDVGQLWQAMEMLGEIWNGGGGWGGGGGGGGSRSVTLHVLTLSLSLACPLITITSYVAPTGMVLEAVRRMKASHLPMVVFKAQAACNILSIGYGLQIANAAVLMTNLFGLACQILFFAGEHYIRAADAQWLPFAVKTSVILNGGIVIARSAPMNLLGQFITVFNIFLYSCPLMNLGAVLRTRNSSPFPSFMVGINVVNNALWSIYALLIEDVVVLMPSILGYACSFFQVLLILWCRNRLPFDLSFLLAIIQKAKPRASEAEPSTPESDHLAEASEEQDGNEDWL</sequence>
<evidence type="ECO:0000256" key="10">
    <source>
        <dbReference type="SAM" id="MobiDB-lite"/>
    </source>
</evidence>
<dbReference type="GO" id="GO:0051119">
    <property type="term" value="F:sugar transmembrane transporter activity"/>
    <property type="evidence" value="ECO:0007669"/>
    <property type="project" value="InterPro"/>
</dbReference>
<dbReference type="GO" id="GO:0003676">
    <property type="term" value="F:nucleic acid binding"/>
    <property type="evidence" value="ECO:0007669"/>
    <property type="project" value="InterPro"/>
</dbReference>
<comment type="caution">
    <text evidence="13">The sequence shown here is derived from an EMBL/GenBank/DDBJ whole genome shotgun (WGS) entry which is preliminary data.</text>
</comment>
<feature type="transmembrane region" description="Helical" evidence="11">
    <location>
        <begin position="529"/>
        <end position="548"/>
    </location>
</feature>
<evidence type="ECO:0000256" key="7">
    <source>
        <dbReference type="ARBA" id="ARBA00022737"/>
    </source>
</evidence>
<dbReference type="CDD" id="cd04458">
    <property type="entry name" value="CSP_CDS"/>
    <property type="match status" value="1"/>
</dbReference>
<dbReference type="PANTHER" id="PTHR10791:SF30">
    <property type="entry name" value="SUGAR TRANSPORTER SWEET1"/>
    <property type="match status" value="1"/>
</dbReference>
<organism evidence="13 14">
    <name type="scientific">Symbiodinium microadriaticum</name>
    <name type="common">Dinoflagellate</name>
    <name type="synonym">Zooxanthella microadriatica</name>
    <dbReference type="NCBI Taxonomy" id="2951"/>
    <lineage>
        <taxon>Eukaryota</taxon>
        <taxon>Sar</taxon>
        <taxon>Alveolata</taxon>
        <taxon>Dinophyceae</taxon>
        <taxon>Suessiales</taxon>
        <taxon>Symbiodiniaceae</taxon>
        <taxon>Symbiodinium</taxon>
    </lineage>
</organism>
<accession>A0A1Q9CNH2</accession>
<proteinExistence type="inferred from homology"/>
<feature type="transmembrane region" description="Helical" evidence="11">
    <location>
        <begin position="500"/>
        <end position="517"/>
    </location>
</feature>
<dbReference type="Gene3D" id="1.20.1280.290">
    <property type="match status" value="1"/>
</dbReference>
<evidence type="ECO:0000256" key="8">
    <source>
        <dbReference type="ARBA" id="ARBA00022989"/>
    </source>
</evidence>
<dbReference type="OrthoDB" id="446933at2759"/>
<feature type="compositionally biased region" description="Acidic residues" evidence="10">
    <location>
        <begin position="672"/>
        <end position="683"/>
    </location>
</feature>
<dbReference type="SUPFAM" id="SSF50249">
    <property type="entry name" value="Nucleic acid-binding proteins"/>
    <property type="match status" value="2"/>
</dbReference>
<dbReference type="EMBL" id="LSRX01001041">
    <property type="protein sequence ID" value="OLP84466.1"/>
    <property type="molecule type" value="Genomic_DNA"/>
</dbReference>
<feature type="domain" description="CSD" evidence="12">
    <location>
        <begin position="218"/>
        <end position="284"/>
    </location>
</feature>
<feature type="transmembrane region" description="Helical" evidence="11">
    <location>
        <begin position="613"/>
        <end position="634"/>
    </location>
</feature>
<keyword evidence="14" id="KW-1185">Reference proteome</keyword>
<gene>
    <name evidence="13" type="primary">slc50a1</name>
    <name evidence="13" type="ORF">AK812_SmicGene34659</name>
</gene>
<keyword evidence="5 13" id="KW-0762">Sugar transport</keyword>
<evidence type="ECO:0000256" key="4">
    <source>
        <dbReference type="ARBA" id="ARBA00022475"/>
    </source>
</evidence>
<evidence type="ECO:0000313" key="14">
    <source>
        <dbReference type="Proteomes" id="UP000186817"/>
    </source>
</evidence>
<dbReference type="InterPro" id="IPR011129">
    <property type="entry name" value="CSD"/>
</dbReference>
<protein>
    <submittedName>
        <fullName evidence="13">Sugar transporter SWEET1</fullName>
    </submittedName>
</protein>
<evidence type="ECO:0000259" key="12">
    <source>
        <dbReference type="PROSITE" id="PS51857"/>
    </source>
</evidence>
<dbReference type="Proteomes" id="UP000186817">
    <property type="component" value="Unassembled WGS sequence"/>
</dbReference>
<comment type="subcellular location">
    <subcellularLocation>
        <location evidence="1">Cell membrane</location>
        <topology evidence="1">Multi-pass membrane protein</topology>
    </subcellularLocation>
</comment>
<dbReference type="Gene3D" id="2.40.50.140">
    <property type="entry name" value="Nucleic acid-binding proteins"/>
    <property type="match status" value="2"/>
</dbReference>
<keyword evidence="3" id="KW-0813">Transport</keyword>
<name>A0A1Q9CNH2_SYMMI</name>
<evidence type="ECO:0000256" key="6">
    <source>
        <dbReference type="ARBA" id="ARBA00022692"/>
    </source>
</evidence>
<evidence type="ECO:0000313" key="13">
    <source>
        <dbReference type="EMBL" id="OLP84466.1"/>
    </source>
</evidence>
<keyword evidence="8 11" id="KW-1133">Transmembrane helix</keyword>
<dbReference type="InterPro" id="IPR004316">
    <property type="entry name" value="SWEET_rpt"/>
</dbReference>
<keyword evidence="7" id="KW-0677">Repeat</keyword>
<dbReference type="SMART" id="SM00357">
    <property type="entry name" value="CSP"/>
    <property type="match status" value="2"/>
</dbReference>
<keyword evidence="9 11" id="KW-0472">Membrane</keyword>
<dbReference type="PROSITE" id="PS51857">
    <property type="entry name" value="CSD_2"/>
    <property type="match status" value="1"/>
</dbReference>
<reference evidence="13 14" key="1">
    <citation type="submission" date="2016-02" db="EMBL/GenBank/DDBJ databases">
        <title>Genome analysis of coral dinoflagellate symbionts highlights evolutionary adaptations to a symbiotic lifestyle.</title>
        <authorList>
            <person name="Aranda M."/>
            <person name="Li Y."/>
            <person name="Liew Y.J."/>
            <person name="Baumgarten S."/>
            <person name="Simakov O."/>
            <person name="Wilson M."/>
            <person name="Piel J."/>
            <person name="Ashoor H."/>
            <person name="Bougouffa S."/>
            <person name="Bajic V.B."/>
            <person name="Ryu T."/>
            <person name="Ravasi T."/>
            <person name="Bayer T."/>
            <person name="Micklem G."/>
            <person name="Kim H."/>
            <person name="Bhak J."/>
            <person name="Lajeunesse T.C."/>
            <person name="Voolstra C.R."/>
        </authorList>
    </citation>
    <scope>NUCLEOTIDE SEQUENCE [LARGE SCALE GENOMIC DNA]</scope>
    <source>
        <strain evidence="13 14">CCMP2467</strain>
    </source>
</reference>
<dbReference type="Pfam" id="PF03083">
    <property type="entry name" value="MtN3_slv"/>
    <property type="match status" value="2"/>
</dbReference>
<keyword evidence="4" id="KW-1003">Cell membrane</keyword>
<dbReference type="Pfam" id="PF00313">
    <property type="entry name" value="CSD"/>
    <property type="match status" value="1"/>
</dbReference>
<evidence type="ECO:0000256" key="5">
    <source>
        <dbReference type="ARBA" id="ARBA00022597"/>
    </source>
</evidence>
<feature type="region of interest" description="Disordered" evidence="10">
    <location>
        <begin position="654"/>
        <end position="683"/>
    </location>
</feature>
<feature type="transmembrane region" description="Helical" evidence="11">
    <location>
        <begin position="586"/>
        <end position="607"/>
    </location>
</feature>
<feature type="region of interest" description="Disordered" evidence="10">
    <location>
        <begin position="359"/>
        <end position="379"/>
    </location>
</feature>
<dbReference type="AlphaFoldDB" id="A0A1Q9CNH2"/>
<feature type="transmembrane region" description="Helical" evidence="11">
    <location>
        <begin position="554"/>
        <end position="574"/>
    </location>
</feature>
<dbReference type="InterPro" id="IPR002059">
    <property type="entry name" value="CSP_DNA-bd"/>
</dbReference>
<evidence type="ECO:0000256" key="2">
    <source>
        <dbReference type="ARBA" id="ARBA00007809"/>
    </source>
</evidence>
<dbReference type="PANTHER" id="PTHR10791">
    <property type="entry name" value="RAG1-ACTIVATING PROTEIN 1"/>
    <property type="match status" value="1"/>
</dbReference>